<keyword evidence="2" id="KW-1185">Reference proteome</keyword>
<evidence type="ECO:0000313" key="2">
    <source>
        <dbReference type="Proteomes" id="UP000694411"/>
    </source>
</evidence>
<evidence type="ECO:0000313" key="1">
    <source>
        <dbReference type="Ensembl" id="ENSTGEP00000028623.1"/>
    </source>
</evidence>
<reference evidence="1" key="2">
    <citation type="submission" date="2025-08" db="UniProtKB">
        <authorList>
            <consortium name="Ensembl"/>
        </authorList>
    </citation>
    <scope>IDENTIFICATION</scope>
</reference>
<name>A0A8D2G0J2_THEGE</name>
<reference evidence="1" key="3">
    <citation type="submission" date="2025-09" db="UniProtKB">
        <authorList>
            <consortium name="Ensembl"/>
        </authorList>
    </citation>
    <scope>IDENTIFICATION</scope>
</reference>
<organism evidence="1 2">
    <name type="scientific">Theropithecus gelada</name>
    <name type="common">Gelada baboon</name>
    <dbReference type="NCBI Taxonomy" id="9565"/>
    <lineage>
        <taxon>Eukaryota</taxon>
        <taxon>Metazoa</taxon>
        <taxon>Chordata</taxon>
        <taxon>Craniata</taxon>
        <taxon>Vertebrata</taxon>
        <taxon>Euteleostomi</taxon>
        <taxon>Mammalia</taxon>
        <taxon>Eutheria</taxon>
        <taxon>Euarchontoglires</taxon>
        <taxon>Primates</taxon>
        <taxon>Haplorrhini</taxon>
        <taxon>Catarrhini</taxon>
        <taxon>Cercopithecidae</taxon>
        <taxon>Cercopithecinae</taxon>
        <taxon>Theropithecus</taxon>
    </lineage>
</organism>
<dbReference type="Proteomes" id="UP000694411">
    <property type="component" value="Chromosome 5"/>
</dbReference>
<accession>A0A8D2G0J2</accession>
<sequence length="74" mass="8784">MFLSIWKKKKRSALTLFDIDENRFPIWKSYLYQLQQEATHPGRIICTFEGENSPKLNSRLCCCEYYAAPLQGHR</sequence>
<protein>
    <submittedName>
        <fullName evidence="1">Uncharacterized protein</fullName>
    </submittedName>
</protein>
<reference evidence="1" key="1">
    <citation type="submission" date="2018-05" db="EMBL/GenBank/DDBJ databases">
        <title>Whole genome of Theropithecus gelada.</title>
        <authorList>
            <person name="Chiou K.L."/>
            <person name="Snyder-Mackler N."/>
        </authorList>
    </citation>
    <scope>NUCLEOTIDE SEQUENCE [LARGE SCALE GENOMIC DNA]</scope>
</reference>
<dbReference type="Ensembl" id="ENSTGET00000034113.1">
    <property type="protein sequence ID" value="ENSTGEP00000028623.1"/>
    <property type="gene ID" value="ENSTGEG00000023056.1"/>
</dbReference>
<dbReference type="AlphaFoldDB" id="A0A8D2G0J2"/>
<proteinExistence type="predicted"/>